<name>A0A3S5FEN2_9PLAT</name>
<keyword evidence="2" id="KW-1185">Reference proteome</keyword>
<proteinExistence type="predicted"/>
<evidence type="ECO:0000313" key="1">
    <source>
        <dbReference type="EMBL" id="VEL26485.1"/>
    </source>
</evidence>
<reference evidence="1" key="1">
    <citation type="submission" date="2018-11" db="EMBL/GenBank/DDBJ databases">
        <authorList>
            <consortium name="Pathogen Informatics"/>
        </authorList>
    </citation>
    <scope>NUCLEOTIDE SEQUENCE</scope>
</reference>
<protein>
    <submittedName>
        <fullName evidence="1">Uncharacterized protein</fullName>
    </submittedName>
</protein>
<comment type="caution">
    <text evidence="1">The sequence shown here is derived from an EMBL/GenBank/DDBJ whole genome shotgun (WGS) entry which is preliminary data.</text>
</comment>
<dbReference type="Proteomes" id="UP000784294">
    <property type="component" value="Unassembled WGS sequence"/>
</dbReference>
<accession>A0A3S5FEN2</accession>
<gene>
    <name evidence="1" type="ORF">PXEA_LOCUS19925</name>
</gene>
<dbReference type="AlphaFoldDB" id="A0A3S5FEN2"/>
<dbReference type="EMBL" id="CAAALY010080603">
    <property type="protein sequence ID" value="VEL26485.1"/>
    <property type="molecule type" value="Genomic_DNA"/>
</dbReference>
<sequence>MEVSHVFADYLGDYDAALRILGLERRDFHSAQLLCQQEAYRLLTTSRRPTVDCFQQAPADELADNLIGPGFSKTAEAFSVVKEIAKESLVEEEKVASLYTKLLNLYLEQ</sequence>
<organism evidence="1 2">
    <name type="scientific">Protopolystoma xenopodis</name>
    <dbReference type="NCBI Taxonomy" id="117903"/>
    <lineage>
        <taxon>Eukaryota</taxon>
        <taxon>Metazoa</taxon>
        <taxon>Spiralia</taxon>
        <taxon>Lophotrochozoa</taxon>
        <taxon>Platyhelminthes</taxon>
        <taxon>Monogenea</taxon>
        <taxon>Polyopisthocotylea</taxon>
        <taxon>Polystomatidea</taxon>
        <taxon>Polystomatidae</taxon>
        <taxon>Protopolystoma</taxon>
    </lineage>
</organism>
<evidence type="ECO:0000313" key="2">
    <source>
        <dbReference type="Proteomes" id="UP000784294"/>
    </source>
</evidence>